<reference evidence="3" key="1">
    <citation type="submission" date="2021-01" db="EMBL/GenBank/DDBJ databases">
        <title>Caligus Genome Assembly.</title>
        <authorList>
            <person name="Gallardo-Escarate C."/>
        </authorList>
    </citation>
    <scope>NUCLEOTIDE SEQUENCE [LARGE SCALE GENOMIC DNA]</scope>
</reference>
<feature type="chain" id="PRO_5030554985" evidence="1">
    <location>
        <begin position="18"/>
        <end position="52"/>
    </location>
</feature>
<keyword evidence="3" id="KW-1185">Reference proteome</keyword>
<dbReference type="AlphaFoldDB" id="A0A7T8GYZ9"/>
<accession>A0A7T8GYZ9</accession>
<name>A0A7T8GYZ9_CALRO</name>
<gene>
    <name evidence="2" type="ORF">FKW44_014419</name>
</gene>
<evidence type="ECO:0000256" key="1">
    <source>
        <dbReference type="SAM" id="SignalP"/>
    </source>
</evidence>
<dbReference type="Proteomes" id="UP000595437">
    <property type="component" value="Chromosome 9"/>
</dbReference>
<evidence type="ECO:0000313" key="3">
    <source>
        <dbReference type="Proteomes" id="UP000595437"/>
    </source>
</evidence>
<dbReference type="EMBL" id="CP045898">
    <property type="protein sequence ID" value="QQP40398.1"/>
    <property type="molecule type" value="Genomic_DNA"/>
</dbReference>
<feature type="non-terminal residue" evidence="2">
    <location>
        <position position="52"/>
    </location>
</feature>
<sequence>MLLWIARLFSILKKFVSLNVRGLDNCGEGIIKAVVLFGLQKRKGRHSDNSKA</sequence>
<proteinExistence type="predicted"/>
<keyword evidence="1" id="KW-0732">Signal</keyword>
<feature type="signal peptide" evidence="1">
    <location>
        <begin position="1"/>
        <end position="17"/>
    </location>
</feature>
<evidence type="ECO:0000313" key="2">
    <source>
        <dbReference type="EMBL" id="QQP40398.1"/>
    </source>
</evidence>
<organism evidence="2 3">
    <name type="scientific">Caligus rogercresseyi</name>
    <name type="common">Sea louse</name>
    <dbReference type="NCBI Taxonomy" id="217165"/>
    <lineage>
        <taxon>Eukaryota</taxon>
        <taxon>Metazoa</taxon>
        <taxon>Ecdysozoa</taxon>
        <taxon>Arthropoda</taxon>
        <taxon>Crustacea</taxon>
        <taxon>Multicrustacea</taxon>
        <taxon>Hexanauplia</taxon>
        <taxon>Copepoda</taxon>
        <taxon>Siphonostomatoida</taxon>
        <taxon>Caligidae</taxon>
        <taxon>Caligus</taxon>
    </lineage>
</organism>
<protein>
    <submittedName>
        <fullName evidence="2">Uncharacterized protein</fullName>
    </submittedName>
</protein>